<dbReference type="InterPro" id="IPR036259">
    <property type="entry name" value="MFS_trans_sf"/>
</dbReference>
<proteinExistence type="predicted"/>
<evidence type="ECO:0000256" key="3">
    <source>
        <dbReference type="ARBA" id="ARBA00022475"/>
    </source>
</evidence>
<gene>
    <name evidence="10" type="ORF">ABFZ84_08400</name>
</gene>
<keyword evidence="11" id="KW-1185">Reference proteome</keyword>
<feature type="transmembrane region" description="Helical" evidence="8">
    <location>
        <begin position="20"/>
        <end position="43"/>
    </location>
</feature>
<keyword evidence="4" id="KW-0997">Cell inner membrane</keyword>
<keyword evidence="2" id="KW-0813">Transport</keyword>
<sequence>MNNDLSTEQTPSKSRFVSVIYAGFYGGQFVLLGIQLPFFAGWLFQKGFSTAEIGLITGASLIARLLLGPFVAFWADHQHDERRSLRIMSFLFALGGVGLILAPTKILIGAAAALIIWTFGMLVPLTDTAVLRADRNGWVNYGQVRAAGSAYFLVTTILGGALLGQVGVSAAAPVMAIAAVAAFGISLLLPKGVGGRGGAKPVSWREAPKLLSSPVFLTVLIAAGLTQGAHAVYYAFSFLRWEVLGYSTLTIGLLWATGVIAEIVLLTRARGIARRMGPATLLIIGAAAATVRWFFVALEPPLPVLFLLQTLHALTFAATYLGTIEFLDRASPLRLVNTGMTLMSTTGIGAFTGLATVIAGYVWQAGGAGPAYLMMSSMGAIAVICAFMVARIWDGGKLFE</sequence>
<feature type="domain" description="Major facilitator superfamily associated" evidence="9">
    <location>
        <begin position="21"/>
        <end position="373"/>
    </location>
</feature>
<protein>
    <submittedName>
        <fullName evidence="10">MFS transporter</fullName>
    </submittedName>
</protein>
<dbReference type="NCBIfam" id="NF037955">
    <property type="entry name" value="mfs"/>
    <property type="match status" value="1"/>
</dbReference>
<dbReference type="PIRSF" id="PIRSF004925">
    <property type="entry name" value="HcaT"/>
    <property type="match status" value="1"/>
</dbReference>
<evidence type="ECO:0000256" key="7">
    <source>
        <dbReference type="ARBA" id="ARBA00023136"/>
    </source>
</evidence>
<feature type="transmembrane region" description="Helical" evidence="8">
    <location>
        <begin position="144"/>
        <end position="164"/>
    </location>
</feature>
<name>A0ABV3Z6C2_9PROT</name>
<evidence type="ECO:0000256" key="5">
    <source>
        <dbReference type="ARBA" id="ARBA00022692"/>
    </source>
</evidence>
<accession>A0ABV3Z6C2</accession>
<evidence type="ECO:0000256" key="1">
    <source>
        <dbReference type="ARBA" id="ARBA00004429"/>
    </source>
</evidence>
<dbReference type="InterPro" id="IPR026032">
    <property type="entry name" value="HcaT-like"/>
</dbReference>
<dbReference type="EMBL" id="JBEHZE010000001">
    <property type="protein sequence ID" value="MEX6633569.1"/>
    <property type="molecule type" value="Genomic_DNA"/>
</dbReference>
<dbReference type="SUPFAM" id="SSF103473">
    <property type="entry name" value="MFS general substrate transporter"/>
    <property type="match status" value="1"/>
</dbReference>
<feature type="transmembrane region" description="Helical" evidence="8">
    <location>
        <begin position="304"/>
        <end position="327"/>
    </location>
</feature>
<comment type="subcellular location">
    <subcellularLocation>
        <location evidence="1">Cell inner membrane</location>
        <topology evidence="1">Multi-pass membrane protein</topology>
    </subcellularLocation>
</comment>
<keyword evidence="3" id="KW-1003">Cell membrane</keyword>
<evidence type="ECO:0000256" key="6">
    <source>
        <dbReference type="ARBA" id="ARBA00022989"/>
    </source>
</evidence>
<dbReference type="RefSeq" id="WP_369313542.1">
    <property type="nucleotide sequence ID" value="NZ_JBEHZE010000001.1"/>
</dbReference>
<feature type="transmembrane region" description="Helical" evidence="8">
    <location>
        <begin position="279"/>
        <end position="298"/>
    </location>
</feature>
<dbReference type="InterPro" id="IPR024989">
    <property type="entry name" value="MFS_assoc_dom"/>
</dbReference>
<feature type="transmembrane region" description="Helical" evidence="8">
    <location>
        <begin position="248"/>
        <end position="267"/>
    </location>
</feature>
<keyword evidence="7 8" id="KW-0472">Membrane</keyword>
<evidence type="ECO:0000256" key="2">
    <source>
        <dbReference type="ARBA" id="ARBA00022448"/>
    </source>
</evidence>
<dbReference type="Pfam" id="PF12832">
    <property type="entry name" value="MFS_1_like"/>
    <property type="match status" value="1"/>
</dbReference>
<feature type="transmembrane region" description="Helical" evidence="8">
    <location>
        <begin position="87"/>
        <end position="108"/>
    </location>
</feature>
<feature type="transmembrane region" description="Helical" evidence="8">
    <location>
        <begin position="339"/>
        <end position="363"/>
    </location>
</feature>
<dbReference type="Proteomes" id="UP001560685">
    <property type="component" value="Unassembled WGS sequence"/>
</dbReference>
<evidence type="ECO:0000313" key="11">
    <source>
        <dbReference type="Proteomes" id="UP001560685"/>
    </source>
</evidence>
<evidence type="ECO:0000256" key="4">
    <source>
        <dbReference type="ARBA" id="ARBA00022519"/>
    </source>
</evidence>
<feature type="transmembrane region" description="Helical" evidence="8">
    <location>
        <begin position="170"/>
        <end position="189"/>
    </location>
</feature>
<reference evidence="10 11" key="1">
    <citation type="submission" date="2024-05" db="EMBL/GenBank/DDBJ databases">
        <title>Three bacterial strains, DH-69, EH-24, and ECK-19 isolated from coastal sediments.</title>
        <authorList>
            <person name="Ye Y.-Q."/>
            <person name="Du Z.-J."/>
        </authorList>
    </citation>
    <scope>NUCLEOTIDE SEQUENCE [LARGE SCALE GENOMIC DNA]</scope>
    <source>
        <strain evidence="10 11">ECK-19</strain>
    </source>
</reference>
<feature type="transmembrane region" description="Helical" evidence="8">
    <location>
        <begin position="55"/>
        <end position="75"/>
    </location>
</feature>
<evidence type="ECO:0000259" key="9">
    <source>
        <dbReference type="Pfam" id="PF12832"/>
    </source>
</evidence>
<evidence type="ECO:0000256" key="8">
    <source>
        <dbReference type="SAM" id="Phobius"/>
    </source>
</evidence>
<feature type="transmembrane region" description="Helical" evidence="8">
    <location>
        <begin position="210"/>
        <end position="236"/>
    </location>
</feature>
<dbReference type="PANTHER" id="PTHR23522:SF10">
    <property type="entry name" value="3-PHENYLPROPIONIC ACID TRANSPORTER-RELATED"/>
    <property type="match status" value="1"/>
</dbReference>
<feature type="transmembrane region" description="Helical" evidence="8">
    <location>
        <begin position="369"/>
        <end position="390"/>
    </location>
</feature>
<keyword evidence="5 8" id="KW-0812">Transmembrane</keyword>
<keyword evidence="6 8" id="KW-1133">Transmembrane helix</keyword>
<organism evidence="10 11">
    <name type="scientific">Hyphococcus lacteus</name>
    <dbReference type="NCBI Taxonomy" id="3143536"/>
    <lineage>
        <taxon>Bacteria</taxon>
        <taxon>Pseudomonadati</taxon>
        <taxon>Pseudomonadota</taxon>
        <taxon>Alphaproteobacteria</taxon>
        <taxon>Parvularculales</taxon>
        <taxon>Parvularculaceae</taxon>
        <taxon>Hyphococcus</taxon>
    </lineage>
</organism>
<feature type="transmembrane region" description="Helical" evidence="8">
    <location>
        <begin position="114"/>
        <end position="132"/>
    </location>
</feature>
<evidence type="ECO:0000313" key="10">
    <source>
        <dbReference type="EMBL" id="MEX6633569.1"/>
    </source>
</evidence>
<dbReference type="PANTHER" id="PTHR23522">
    <property type="entry name" value="BLL5896 PROTEIN"/>
    <property type="match status" value="1"/>
</dbReference>
<dbReference type="Gene3D" id="1.20.1250.20">
    <property type="entry name" value="MFS general substrate transporter like domains"/>
    <property type="match status" value="2"/>
</dbReference>
<comment type="caution">
    <text evidence="10">The sequence shown here is derived from an EMBL/GenBank/DDBJ whole genome shotgun (WGS) entry which is preliminary data.</text>
</comment>